<dbReference type="SUPFAM" id="SSF53474">
    <property type="entry name" value="alpha/beta-Hydrolases"/>
    <property type="match status" value="1"/>
</dbReference>
<dbReference type="PRINTS" id="PR00111">
    <property type="entry name" value="ABHYDROLASE"/>
</dbReference>
<dbReference type="Proteomes" id="UP000183487">
    <property type="component" value="Unassembled WGS sequence"/>
</dbReference>
<keyword evidence="3" id="KW-1185">Reference proteome</keyword>
<feature type="domain" description="AB hydrolase-1" evidence="1">
    <location>
        <begin position="36"/>
        <end position="274"/>
    </location>
</feature>
<dbReference type="PANTHER" id="PTHR43689:SF8">
    <property type="entry name" value="ALPHA_BETA-HYDROLASES SUPERFAMILY PROTEIN"/>
    <property type="match status" value="1"/>
</dbReference>
<dbReference type="Gene3D" id="3.40.50.1820">
    <property type="entry name" value="alpha/beta hydrolase"/>
    <property type="match status" value="1"/>
</dbReference>
<protein>
    <submittedName>
        <fullName evidence="2">Pimeloyl-ACP methyl ester carboxylesterase</fullName>
    </submittedName>
</protein>
<dbReference type="Pfam" id="PF12697">
    <property type="entry name" value="Abhydrolase_6"/>
    <property type="match status" value="1"/>
</dbReference>
<dbReference type="EMBL" id="FNKP01000002">
    <property type="protein sequence ID" value="SDR28072.1"/>
    <property type="molecule type" value="Genomic_DNA"/>
</dbReference>
<evidence type="ECO:0000313" key="2">
    <source>
        <dbReference type="EMBL" id="SDR28072.1"/>
    </source>
</evidence>
<dbReference type="PANTHER" id="PTHR43689">
    <property type="entry name" value="HYDROLASE"/>
    <property type="match status" value="1"/>
</dbReference>
<accession>A0A1H1HRM5</accession>
<dbReference type="InterPro" id="IPR029058">
    <property type="entry name" value="AB_hydrolase_fold"/>
</dbReference>
<dbReference type="InterPro" id="IPR000073">
    <property type="entry name" value="AB_hydrolase_1"/>
</dbReference>
<gene>
    <name evidence="2" type="ORF">SAMN05443245_4214</name>
</gene>
<organism evidence="2 3">
    <name type="scientific">Paraburkholderia fungorum</name>
    <dbReference type="NCBI Taxonomy" id="134537"/>
    <lineage>
        <taxon>Bacteria</taxon>
        <taxon>Pseudomonadati</taxon>
        <taxon>Pseudomonadota</taxon>
        <taxon>Betaproteobacteria</taxon>
        <taxon>Burkholderiales</taxon>
        <taxon>Burkholderiaceae</taxon>
        <taxon>Paraburkholderia</taxon>
    </lineage>
</organism>
<name>A0A1H1HRM5_9BURK</name>
<dbReference type="AlphaFoldDB" id="A0A1H1HRM5"/>
<proteinExistence type="predicted"/>
<evidence type="ECO:0000259" key="1">
    <source>
        <dbReference type="Pfam" id="PF12697"/>
    </source>
</evidence>
<reference evidence="3" key="1">
    <citation type="submission" date="2016-10" db="EMBL/GenBank/DDBJ databases">
        <authorList>
            <person name="Varghese N."/>
        </authorList>
    </citation>
    <scope>NUCLEOTIDE SEQUENCE [LARGE SCALE GENOMIC DNA]</scope>
    <source>
        <strain evidence="3">GAS106B</strain>
    </source>
</reference>
<sequence>MPISPFDLMQNWPLPESYTFRDQTVRYRVTGNGPPLVLVHGTPFSSYVWHRIAAHLAETRTVYYYDLLGYGQSEQRDAQDVSLGVQNVLLAQLLAHWRLKKPDVIAHDFGGATSLRAHLIDQCDYRSLTLIDPVAVAPWGSPFVRHVREHIDAFAGLPPYIHEAVVNAYVRGAIARKIPDAELAPYVAPWLGVTGQAAFYRQIAQMDQRYTDEIEARYSQIRCPVQILWGEQDQWIPLERGRHLAGVIPAARFHAVPDAGHLMQEDAPEAIVAAALRWFNDDA</sequence>
<evidence type="ECO:0000313" key="3">
    <source>
        <dbReference type="Proteomes" id="UP000183487"/>
    </source>
</evidence>